<dbReference type="GO" id="GO:0005675">
    <property type="term" value="C:transcription factor TFIIH holo complex"/>
    <property type="evidence" value="ECO:0007669"/>
    <property type="project" value="UniProtKB-UniRule"/>
</dbReference>
<keyword evidence="9" id="KW-0234">DNA repair</keyword>
<dbReference type="AlphaFoldDB" id="A0A7R9D1L8"/>
<dbReference type="Pfam" id="PF04056">
    <property type="entry name" value="Ssl1"/>
    <property type="match status" value="1"/>
</dbReference>
<comment type="similarity">
    <text evidence="2 11">Belongs to the GTF2H2 family.</text>
</comment>
<dbReference type="NCBIfam" id="TIGR00622">
    <property type="entry name" value="ssl1"/>
    <property type="match status" value="2"/>
</dbReference>
<dbReference type="Gene3D" id="3.40.50.410">
    <property type="entry name" value="von Willebrand factor, type A domain"/>
    <property type="match status" value="1"/>
</dbReference>
<keyword evidence="10 11" id="KW-0539">Nucleus</keyword>
<evidence type="ECO:0000256" key="6">
    <source>
        <dbReference type="ARBA" id="ARBA00022833"/>
    </source>
</evidence>
<dbReference type="InterPro" id="IPR002035">
    <property type="entry name" value="VWF_A"/>
</dbReference>
<evidence type="ECO:0000256" key="7">
    <source>
        <dbReference type="ARBA" id="ARBA00023015"/>
    </source>
</evidence>
<dbReference type="PROSITE" id="PS50157">
    <property type="entry name" value="ZINC_FINGER_C2H2_2"/>
    <property type="match status" value="1"/>
</dbReference>
<dbReference type="InterPro" id="IPR036465">
    <property type="entry name" value="vWFA_dom_sf"/>
</dbReference>
<evidence type="ECO:0000259" key="15">
    <source>
        <dbReference type="PROSITE" id="PS50234"/>
    </source>
</evidence>
<dbReference type="SUPFAM" id="SSF57889">
    <property type="entry name" value="Cysteine-rich domain"/>
    <property type="match status" value="1"/>
</dbReference>
<dbReference type="InterPro" id="IPR013083">
    <property type="entry name" value="Znf_RING/FYVE/PHD"/>
</dbReference>
<dbReference type="FunFam" id="3.40.50.410:FF:000015">
    <property type="entry name" value="General transcription factor IIH subunit 2"/>
    <property type="match status" value="1"/>
</dbReference>
<evidence type="ECO:0000259" key="14">
    <source>
        <dbReference type="PROSITE" id="PS50157"/>
    </source>
</evidence>
<keyword evidence="8 11" id="KW-0804">Transcription</keyword>
<dbReference type="SUPFAM" id="SSF53300">
    <property type="entry name" value="vWA-like"/>
    <property type="match status" value="1"/>
</dbReference>
<dbReference type="GO" id="GO:0006351">
    <property type="term" value="P:DNA-templated transcription"/>
    <property type="evidence" value="ECO:0007669"/>
    <property type="project" value="InterPro"/>
</dbReference>
<evidence type="ECO:0000256" key="10">
    <source>
        <dbReference type="ARBA" id="ARBA00023242"/>
    </source>
</evidence>
<dbReference type="InterPro" id="IPR012170">
    <property type="entry name" value="TFIIH_SSL1/p44"/>
</dbReference>
<protein>
    <recommendedName>
        <fullName evidence="11">General transcription factor IIH subunit</fullName>
    </recommendedName>
</protein>
<gene>
    <name evidence="16" type="ORF">TPSB3V08_LOCUS4979</name>
</gene>
<dbReference type="PROSITE" id="PS00028">
    <property type="entry name" value="ZINC_FINGER_C2H2_1"/>
    <property type="match status" value="1"/>
</dbReference>
<dbReference type="PANTHER" id="PTHR12695:SF2">
    <property type="entry name" value="GENERAL TRANSCRIPTION FACTOR IIH SUBUNIT 2-RELATED"/>
    <property type="match status" value="1"/>
</dbReference>
<evidence type="ECO:0000256" key="8">
    <source>
        <dbReference type="ARBA" id="ARBA00023163"/>
    </source>
</evidence>
<dbReference type="SMART" id="SM01047">
    <property type="entry name" value="C1_4"/>
    <property type="match status" value="1"/>
</dbReference>
<dbReference type="Pfam" id="PF07975">
    <property type="entry name" value="C1_4"/>
    <property type="match status" value="1"/>
</dbReference>
<dbReference type="InterPro" id="IPR013087">
    <property type="entry name" value="Znf_C2H2_type"/>
</dbReference>
<dbReference type="InterPro" id="IPR046349">
    <property type="entry name" value="C1-like_sf"/>
</dbReference>
<dbReference type="GO" id="GO:0000439">
    <property type="term" value="C:transcription factor TFIIH core complex"/>
    <property type="evidence" value="ECO:0007669"/>
    <property type="project" value="InterPro"/>
</dbReference>
<keyword evidence="7 11" id="KW-0805">Transcription regulation</keyword>
<dbReference type="GO" id="GO:0006289">
    <property type="term" value="P:nucleotide-excision repair"/>
    <property type="evidence" value="ECO:0007669"/>
    <property type="project" value="UniProtKB-UniRule"/>
</dbReference>
<dbReference type="InterPro" id="IPR004595">
    <property type="entry name" value="TFIIH_C1-like_dom"/>
</dbReference>
<accession>A0A7R9D1L8</accession>
<feature type="zinc finger region" description="C4-type" evidence="12">
    <location>
        <begin position="292"/>
        <end position="309"/>
    </location>
</feature>
<evidence type="ECO:0000256" key="4">
    <source>
        <dbReference type="ARBA" id="ARBA00022763"/>
    </source>
</evidence>
<evidence type="ECO:0000256" key="12">
    <source>
        <dbReference type="PIRSR" id="PIRSR015919-1"/>
    </source>
</evidence>
<evidence type="ECO:0000256" key="9">
    <source>
        <dbReference type="ARBA" id="ARBA00023204"/>
    </source>
</evidence>
<dbReference type="PROSITE" id="PS50234">
    <property type="entry name" value="VWFA"/>
    <property type="match status" value="1"/>
</dbReference>
<feature type="domain" description="VWFA" evidence="15">
    <location>
        <begin position="61"/>
        <end position="237"/>
    </location>
</feature>
<dbReference type="InterPro" id="IPR007198">
    <property type="entry name" value="Ssl1-like"/>
</dbReference>
<comment type="subcellular location">
    <subcellularLocation>
        <location evidence="1 11">Nucleus</location>
    </subcellularLocation>
</comment>
<keyword evidence="5 13" id="KW-0863">Zinc-finger</keyword>
<dbReference type="EMBL" id="OD002520">
    <property type="protein sequence ID" value="CAD7405419.1"/>
    <property type="molecule type" value="Genomic_DNA"/>
</dbReference>
<dbReference type="PIRSF" id="PIRSF015919">
    <property type="entry name" value="TFIIH_SSL1"/>
    <property type="match status" value="1"/>
</dbReference>
<evidence type="ECO:0000256" key="11">
    <source>
        <dbReference type="PIRNR" id="PIRNR015919"/>
    </source>
</evidence>
<evidence type="ECO:0000256" key="3">
    <source>
        <dbReference type="ARBA" id="ARBA00022723"/>
    </source>
</evidence>
<keyword evidence="6 11" id="KW-0862">Zinc</keyword>
<reference evidence="16" key="1">
    <citation type="submission" date="2020-11" db="EMBL/GenBank/DDBJ databases">
        <authorList>
            <person name="Tran Van P."/>
        </authorList>
    </citation>
    <scope>NUCLEOTIDE SEQUENCE</scope>
</reference>
<dbReference type="GO" id="GO:0006357">
    <property type="term" value="P:regulation of transcription by RNA polymerase II"/>
    <property type="evidence" value="ECO:0007669"/>
    <property type="project" value="TreeGrafter"/>
</dbReference>
<keyword evidence="4" id="KW-0227">DNA damage</keyword>
<dbReference type="Gene3D" id="3.30.40.10">
    <property type="entry name" value="Zinc/RING finger domain, C3HC4 (zinc finger)"/>
    <property type="match status" value="1"/>
</dbReference>
<evidence type="ECO:0000256" key="5">
    <source>
        <dbReference type="ARBA" id="ARBA00022771"/>
    </source>
</evidence>
<dbReference type="GO" id="GO:0008270">
    <property type="term" value="F:zinc ion binding"/>
    <property type="evidence" value="ECO:0007669"/>
    <property type="project" value="UniProtKB-UniRule"/>
</dbReference>
<organism evidence="16">
    <name type="scientific">Timema poppense</name>
    <name type="common">Walking stick</name>
    <dbReference type="NCBI Taxonomy" id="170557"/>
    <lineage>
        <taxon>Eukaryota</taxon>
        <taxon>Metazoa</taxon>
        <taxon>Ecdysozoa</taxon>
        <taxon>Arthropoda</taxon>
        <taxon>Hexapoda</taxon>
        <taxon>Insecta</taxon>
        <taxon>Pterygota</taxon>
        <taxon>Neoptera</taxon>
        <taxon>Polyneoptera</taxon>
        <taxon>Phasmatodea</taxon>
        <taxon>Timematodea</taxon>
        <taxon>Timematoidea</taxon>
        <taxon>Timematidae</taxon>
        <taxon>Timema</taxon>
    </lineage>
</organism>
<dbReference type="SMART" id="SM00327">
    <property type="entry name" value="VWA"/>
    <property type="match status" value="1"/>
</dbReference>
<evidence type="ECO:0000313" key="16">
    <source>
        <dbReference type="EMBL" id="CAD7405419.1"/>
    </source>
</evidence>
<dbReference type="CDD" id="cd01453">
    <property type="entry name" value="vWA_transcription_factor_IIH_type"/>
    <property type="match status" value="1"/>
</dbReference>
<evidence type="ECO:0000256" key="1">
    <source>
        <dbReference type="ARBA" id="ARBA00004123"/>
    </source>
</evidence>
<sequence length="501" mass="56506">MAEEDDGNEYRWETGYEKTWEAIQEDDEGLLEGSVAEIIQRAKRKRQAQRKGNTRLGMMRHLFLILDCSECMNNQDLKPTRQICTIKILEGFIDEFFDQNPISQFGIITTRNKRAEKISELAGNPQKHIKLVQQLTQTPCSGEPSLQNALELALRSLKMLPSHASREVLVLMGSLTTCDPGDITVTIQSLKSHGVRCSVIGLAAEVHVCNLLARETGGTFGVILDDVHYRDQVYQHVDPPPAATCLDSSLIKMGFPHQSIEQGKEAPLTLCMCHVDAQDDECSKLNSGKHSCPQCCSKYCELPVECRACGLTLVSAPHLARSYHHLFPVENYKEMDIKDTVEKTELCFACQKKFGEYDKHVSIFICKSRYILLEPGCWSICSRFNSWHGPGAFLERGIVPMVTRVWLVRVRLVYNLHWLYPVIFTIIPSTHRGMERASMEKDAQLVRSGISRAIVYICPTCDKVFCLDCDLFVHDTLHTCPGCATSQQTFQTMGKNNLPTL</sequence>
<evidence type="ECO:0000256" key="13">
    <source>
        <dbReference type="PROSITE-ProRule" id="PRU00042"/>
    </source>
</evidence>
<evidence type="ECO:0000256" key="2">
    <source>
        <dbReference type="ARBA" id="ARBA00006092"/>
    </source>
</evidence>
<feature type="domain" description="C2H2-type" evidence="14">
    <location>
        <begin position="456"/>
        <end position="479"/>
    </location>
</feature>
<proteinExistence type="inferred from homology"/>
<keyword evidence="3 11" id="KW-0479">Metal-binding</keyword>
<dbReference type="PANTHER" id="PTHR12695">
    <property type="entry name" value="GENERAL TRANSCRIPTION FACTOR IIH SUBUNIT 2"/>
    <property type="match status" value="1"/>
</dbReference>
<name>A0A7R9D1L8_TIMPO</name>